<dbReference type="PANTHER" id="PTHR36931">
    <property type="entry name" value="UPF0153 PROTEIN YEIW"/>
    <property type="match status" value="1"/>
</dbReference>
<dbReference type="AlphaFoldDB" id="A0A2W7NUY7"/>
<reference evidence="1 2" key="1">
    <citation type="submission" date="2018-06" db="EMBL/GenBank/DDBJ databases">
        <title>Genomic Encyclopedia of Archaeal and Bacterial Type Strains, Phase II (KMG-II): from individual species to whole genera.</title>
        <authorList>
            <person name="Goeker M."/>
        </authorList>
    </citation>
    <scope>NUCLEOTIDE SEQUENCE [LARGE SCALE GENOMIC DNA]</scope>
    <source>
        <strain evidence="1 2">DSM 6779</strain>
    </source>
</reference>
<protein>
    <submittedName>
        <fullName evidence="1">Uncharacterized protein</fullName>
    </submittedName>
</protein>
<evidence type="ECO:0000313" key="1">
    <source>
        <dbReference type="EMBL" id="PZX20404.1"/>
    </source>
</evidence>
<keyword evidence="2" id="KW-1185">Reference proteome</keyword>
<dbReference type="Proteomes" id="UP000249239">
    <property type="component" value="Unassembled WGS sequence"/>
</dbReference>
<dbReference type="Pfam" id="PF03692">
    <property type="entry name" value="CxxCxxCC"/>
    <property type="match status" value="1"/>
</dbReference>
<gene>
    <name evidence="1" type="ORF">LX69_00403</name>
</gene>
<dbReference type="PANTHER" id="PTHR36931:SF1">
    <property type="entry name" value="UPF0153 PROTEIN YEIW"/>
    <property type="match status" value="1"/>
</dbReference>
<name>A0A2W7NUY7_9BACT</name>
<dbReference type="OrthoDB" id="6003696at2"/>
<comment type="caution">
    <text evidence="1">The sequence shown here is derived from an EMBL/GenBank/DDBJ whole genome shotgun (WGS) entry which is preliminary data.</text>
</comment>
<dbReference type="InterPro" id="IPR005358">
    <property type="entry name" value="Puta_zinc/iron-chelating_dom"/>
</dbReference>
<dbReference type="EMBL" id="QKZK01000002">
    <property type="protein sequence ID" value="PZX20404.1"/>
    <property type="molecule type" value="Genomic_DNA"/>
</dbReference>
<proteinExistence type="predicted"/>
<evidence type="ECO:0000313" key="2">
    <source>
        <dbReference type="Proteomes" id="UP000249239"/>
    </source>
</evidence>
<dbReference type="InterPro" id="IPR052572">
    <property type="entry name" value="UPF0153_domain"/>
</dbReference>
<organism evidence="1 2">
    <name type="scientific">Breznakibacter xylanolyticus</name>
    <dbReference type="NCBI Taxonomy" id="990"/>
    <lineage>
        <taxon>Bacteria</taxon>
        <taxon>Pseudomonadati</taxon>
        <taxon>Bacteroidota</taxon>
        <taxon>Bacteroidia</taxon>
        <taxon>Marinilabiliales</taxon>
        <taxon>Marinilabiliaceae</taxon>
        <taxon>Breznakibacter</taxon>
    </lineage>
</organism>
<accession>A0A2W7NUY7</accession>
<sequence>MDCRENCGACCIMPSISSPIPGMPHGKPGGVKCIHLTDDLRCGIFHSPDRPSVCDGFKADPLVCGSCREEALTILGELEGVNALRIKEVVGCIRKA</sequence>